<dbReference type="SUPFAM" id="SSF49452">
    <property type="entry name" value="Starch-binding domain-like"/>
    <property type="match status" value="1"/>
</dbReference>
<dbReference type="PROSITE" id="PS50017">
    <property type="entry name" value="DEATH_DOMAIN"/>
    <property type="match status" value="1"/>
</dbReference>
<evidence type="ECO:0000313" key="3">
    <source>
        <dbReference type="Proteomes" id="UP000000822"/>
    </source>
</evidence>
<proteinExistence type="predicted"/>
<dbReference type="InterPro" id="IPR013784">
    <property type="entry name" value="Carb-bd-like_fold"/>
</dbReference>
<dbReference type="GO" id="GO:0007165">
    <property type="term" value="P:signal transduction"/>
    <property type="evidence" value="ECO:0007669"/>
    <property type="project" value="InterPro"/>
</dbReference>
<feature type="domain" description="Death" evidence="1">
    <location>
        <begin position="689"/>
        <end position="749"/>
    </location>
</feature>
<name>Q8EL73_OCEIH</name>
<dbReference type="RefSeq" id="WP_011067755.1">
    <property type="nucleotide sequence ID" value="NC_004193.1"/>
</dbReference>
<dbReference type="EMBL" id="BA000028">
    <property type="protein sequence ID" value="BAC15314.1"/>
    <property type="molecule type" value="Genomic_DNA"/>
</dbReference>
<gene>
    <name evidence="2" type="ordered locus">OB3358</name>
</gene>
<dbReference type="InterPro" id="IPR011990">
    <property type="entry name" value="TPR-like_helical_dom_sf"/>
</dbReference>
<dbReference type="SUPFAM" id="SSF81901">
    <property type="entry name" value="HCP-like"/>
    <property type="match status" value="1"/>
</dbReference>
<dbReference type="InterPro" id="IPR013783">
    <property type="entry name" value="Ig-like_fold"/>
</dbReference>
<dbReference type="KEGG" id="oih:OB3358"/>
<evidence type="ECO:0000259" key="1">
    <source>
        <dbReference type="PROSITE" id="PS50017"/>
    </source>
</evidence>
<accession>Q8EL73</accession>
<reference evidence="2 3" key="1">
    <citation type="journal article" date="2001" name="FEMS Microbiol. Lett.">
        <title>Oceanobacillus iheyensis gen. nov., sp. nov., a deep-sea extremely halotolerant and alkaliphilic species isolated from a depth of 1050 m on the Iheya Ridge.</title>
        <authorList>
            <person name="Lu J."/>
            <person name="Nogi Y."/>
            <person name="Takami H."/>
        </authorList>
    </citation>
    <scope>NUCLEOTIDE SEQUENCE [LARGE SCALE GENOMIC DNA]</scope>
    <source>
        <strain evidence="3">DSM 14371 / CIP 107618 / JCM 11309 / KCTC 3954 / HTE831</strain>
    </source>
</reference>
<dbReference type="HOGENOM" id="CLU_356743_0_0_9"/>
<evidence type="ECO:0000313" key="2">
    <source>
        <dbReference type="EMBL" id="BAC15314.1"/>
    </source>
</evidence>
<dbReference type="STRING" id="221109.gene:10735610"/>
<dbReference type="GO" id="GO:0030246">
    <property type="term" value="F:carbohydrate binding"/>
    <property type="evidence" value="ECO:0007669"/>
    <property type="project" value="InterPro"/>
</dbReference>
<organism evidence="2 3">
    <name type="scientific">Oceanobacillus iheyensis (strain DSM 14371 / CIP 107618 / JCM 11309 / KCTC 3954 / HTE831)</name>
    <dbReference type="NCBI Taxonomy" id="221109"/>
    <lineage>
        <taxon>Bacteria</taxon>
        <taxon>Bacillati</taxon>
        <taxon>Bacillota</taxon>
        <taxon>Bacilli</taxon>
        <taxon>Bacillales</taxon>
        <taxon>Bacillaceae</taxon>
        <taxon>Oceanobacillus</taxon>
    </lineage>
</organism>
<sequence length="749" mass="86306">MKIKMKVKHLTLIITSVVFLTLLTFFVILPQYQLYSAEKQANADAPNSKAAILQILEDDHIFEKQKWRIIGEYMLQDEPGHETYDIVIAPSFTQVNEGKTHLTFTEEEMFPHVKTYVEEGPIDENLVSATIQLASYYESRGELDQARHVFERTITRISSSNTSYLFLEEEVYLSLIDFMMRQVNYEEATQRLTDISEQMNVENYYIQAKVREKQAEIAIQLGDTEKAHDIATRTLTEYEEKEQAEKEATSNTEVYTTDVHESLMAMKERLENQSDEPNTIKGRVVYSDGTPAANVGVILKHESNIHYSGLSDEPYKQQTDDDGYYEFANIDAGSYQMVLGFSFEQIDGWTYPAEMDDWIDVEVGDKVAYNIELQPLMDIYSPVNQETIKDGHILFSWDSVEEAAYYQLSLAIDLDGEGSISTIFRSQITDSQLEVPVEELYSHTVGISFSGEDTDTVDPISLLALSNTENRFSWAVEAYDADGNLITESNGYRLGEETIGNLPFFYLKERSMTEADQLLLDKKLDKALETYKANYKANPDDMHSLRMITRLIGLNRFDEDSNEIESEEAIPYLIKLAEQTNSSDALSRLVEYYYELGEWDMLEHWYALYATNVDESDHYMKGIYATTLMKQGKLDAAKDTFAAIMEERGNNDLVGYWLAIELYEGTNFTNILDIAKTHPERPFAEAKVDWTRMIQAMKKESVDFEGYRDEIEHVLDLFFQEEYEELEQWRETTDMGALETFMESLLEVE</sequence>
<dbReference type="OrthoDB" id="1947780at2"/>
<reference evidence="2 3" key="2">
    <citation type="journal article" date="2002" name="Nucleic Acids Res.">
        <title>Genome sequence of Oceanobacillus iheyensis isolated from the Iheya Ridge and its unexpected adaptive capabilities to extreme environments.</title>
        <authorList>
            <person name="Takami H."/>
            <person name="Takaki Y."/>
            <person name="Uchiyama I."/>
        </authorList>
    </citation>
    <scope>NUCLEOTIDE SEQUENCE [LARGE SCALE GENOMIC DNA]</scope>
    <source>
        <strain evidence="3">DSM 14371 / CIP 107618 / JCM 11309 / KCTC 3954 / HTE831</strain>
    </source>
</reference>
<protein>
    <recommendedName>
        <fullName evidence="1">Death domain-containing protein</fullName>
    </recommendedName>
</protein>
<keyword evidence="3" id="KW-1185">Reference proteome</keyword>
<dbReference type="SUPFAM" id="SSF48452">
    <property type="entry name" value="TPR-like"/>
    <property type="match status" value="1"/>
</dbReference>
<dbReference type="Gene3D" id="1.25.40.10">
    <property type="entry name" value="Tetratricopeptide repeat domain"/>
    <property type="match status" value="2"/>
</dbReference>
<dbReference type="Gene3D" id="2.60.40.10">
    <property type="entry name" value="Immunoglobulins"/>
    <property type="match status" value="2"/>
</dbReference>
<dbReference type="eggNOG" id="COG0457">
    <property type="taxonomic scope" value="Bacteria"/>
</dbReference>
<dbReference type="AlphaFoldDB" id="Q8EL73"/>
<dbReference type="Proteomes" id="UP000000822">
    <property type="component" value="Chromosome"/>
</dbReference>
<dbReference type="InterPro" id="IPR000488">
    <property type="entry name" value="Death_dom"/>
</dbReference>